<sequence>MPAYVALIRAIGPVTHAKMKMAALRDACAAAGLDDVATIGNTGNVILRSTQTLAAVRKLVQGAVDGFGLGPANEVFVVKPKDMAAVVTANPFPEVAAERPHELGVCAFHKAPDWTPLEGWDGPELLAMVGAQLIVAYPKGISTTKLNIEKRLGARMTQRNWTVFAGLAAKGAALAKA</sequence>
<reference evidence="1 2" key="1">
    <citation type="journal article" date="2015" name="Genome Announc.">
        <title>Genome Assemblies of Three Soil-Associated Devosia species: D. insulae, D. limi, and D. soli.</title>
        <authorList>
            <person name="Hassan Y.I."/>
            <person name="Lepp D."/>
            <person name="Zhou T."/>
        </authorList>
    </citation>
    <scope>NUCLEOTIDE SEQUENCE [LARGE SCALE GENOMIC DNA]</scope>
    <source>
        <strain evidence="1 2">DS-56</strain>
    </source>
</reference>
<dbReference type="PANTHER" id="PTHR36439">
    <property type="entry name" value="BLL4334 PROTEIN"/>
    <property type="match status" value="1"/>
</dbReference>
<dbReference type="Gene3D" id="3.30.70.1280">
    <property type="entry name" value="SP0830-like domains"/>
    <property type="match status" value="1"/>
</dbReference>
<dbReference type="OrthoDB" id="9806494at2"/>
<dbReference type="Pfam" id="PF08002">
    <property type="entry name" value="DUF1697"/>
    <property type="match status" value="1"/>
</dbReference>
<organism evidence="1 2">
    <name type="scientific">Devosia insulae DS-56</name>
    <dbReference type="NCBI Taxonomy" id="1116389"/>
    <lineage>
        <taxon>Bacteria</taxon>
        <taxon>Pseudomonadati</taxon>
        <taxon>Pseudomonadota</taxon>
        <taxon>Alphaproteobacteria</taxon>
        <taxon>Hyphomicrobiales</taxon>
        <taxon>Devosiaceae</taxon>
        <taxon>Devosia</taxon>
    </lineage>
</organism>
<evidence type="ECO:0000313" key="1">
    <source>
        <dbReference type="EMBL" id="OEO30472.1"/>
    </source>
</evidence>
<protein>
    <recommendedName>
        <fullName evidence="3">DUF1697 domain-containing protein</fullName>
    </recommendedName>
</protein>
<keyword evidence="2" id="KW-1185">Reference proteome</keyword>
<proteinExistence type="predicted"/>
<dbReference type="AlphaFoldDB" id="A0A1E5XPD7"/>
<dbReference type="Proteomes" id="UP000095463">
    <property type="component" value="Unassembled WGS sequence"/>
</dbReference>
<accession>A0A1E5XPD7</accession>
<dbReference type="InterPro" id="IPR012545">
    <property type="entry name" value="DUF1697"/>
</dbReference>
<gene>
    <name evidence="1" type="ORF">VW23_021135</name>
</gene>
<dbReference type="RefSeq" id="WP_069910311.1">
    <property type="nucleotide sequence ID" value="NZ_LAJE02000204.1"/>
</dbReference>
<dbReference type="PANTHER" id="PTHR36439:SF1">
    <property type="entry name" value="DUF1697 DOMAIN-CONTAINING PROTEIN"/>
    <property type="match status" value="1"/>
</dbReference>
<evidence type="ECO:0000313" key="2">
    <source>
        <dbReference type="Proteomes" id="UP000095463"/>
    </source>
</evidence>
<evidence type="ECO:0008006" key="3">
    <source>
        <dbReference type="Google" id="ProtNLM"/>
    </source>
</evidence>
<name>A0A1E5XPD7_9HYPH</name>
<comment type="caution">
    <text evidence="1">The sequence shown here is derived from an EMBL/GenBank/DDBJ whole genome shotgun (WGS) entry which is preliminary data.</text>
</comment>
<dbReference type="EMBL" id="LAJE02000204">
    <property type="protein sequence ID" value="OEO30472.1"/>
    <property type="molecule type" value="Genomic_DNA"/>
</dbReference>
<dbReference type="SUPFAM" id="SSF160379">
    <property type="entry name" value="SP0830-like"/>
    <property type="match status" value="1"/>
</dbReference>